<evidence type="ECO:0000313" key="3">
    <source>
        <dbReference type="Proteomes" id="UP001374535"/>
    </source>
</evidence>
<feature type="region of interest" description="Disordered" evidence="1">
    <location>
        <begin position="203"/>
        <end position="232"/>
    </location>
</feature>
<evidence type="ECO:0000256" key="1">
    <source>
        <dbReference type="SAM" id="MobiDB-lite"/>
    </source>
</evidence>
<protein>
    <submittedName>
        <fullName evidence="2">Uncharacterized protein</fullName>
    </submittedName>
</protein>
<proteinExistence type="predicted"/>
<keyword evidence="3" id="KW-1185">Reference proteome</keyword>
<name>A0AAQ3MNQ4_VIGMU</name>
<dbReference type="Proteomes" id="UP001374535">
    <property type="component" value="Chromosome 10"/>
</dbReference>
<dbReference type="EMBL" id="CP144691">
    <property type="protein sequence ID" value="WVY93794.1"/>
    <property type="molecule type" value="Genomic_DNA"/>
</dbReference>
<evidence type="ECO:0000313" key="2">
    <source>
        <dbReference type="EMBL" id="WVY93794.1"/>
    </source>
</evidence>
<dbReference type="AlphaFoldDB" id="A0AAQ3MNQ4"/>
<gene>
    <name evidence="2" type="ORF">V8G54_032882</name>
</gene>
<feature type="compositionally biased region" description="Acidic residues" evidence="1">
    <location>
        <begin position="218"/>
        <end position="232"/>
    </location>
</feature>
<reference evidence="2 3" key="1">
    <citation type="journal article" date="2023" name="Life. Sci Alliance">
        <title>Evolutionary insights into 3D genome organization and epigenetic landscape of Vigna mungo.</title>
        <authorList>
            <person name="Junaid A."/>
            <person name="Singh B."/>
            <person name="Bhatia S."/>
        </authorList>
    </citation>
    <scope>NUCLEOTIDE SEQUENCE [LARGE SCALE GENOMIC DNA]</scope>
    <source>
        <strain evidence="2">Urdbean</strain>
    </source>
</reference>
<sequence length="232" mass="27225">MFKSFMRYRGRYRKEKGLLFKWLDKEEKVIAFIIGHILLPGRHNIIKLTLMDVCLLYVIVFRIQTSWVTIFKEHILEVGVTEGHRLPYGVFISNVLEHYGVDFTNEKKQICGRKNLIGKVTLTCIGMKKTSQGWVFCDENVVQDEKIPRENNVSDEEFETLNSEFEIRVNDSFKRASKRINIFNNSLAKLHEKMDILFKHYVEESSSSEESERRNIDDISEETTDEDSSESE</sequence>
<organism evidence="2 3">
    <name type="scientific">Vigna mungo</name>
    <name type="common">Black gram</name>
    <name type="synonym">Phaseolus mungo</name>
    <dbReference type="NCBI Taxonomy" id="3915"/>
    <lineage>
        <taxon>Eukaryota</taxon>
        <taxon>Viridiplantae</taxon>
        <taxon>Streptophyta</taxon>
        <taxon>Embryophyta</taxon>
        <taxon>Tracheophyta</taxon>
        <taxon>Spermatophyta</taxon>
        <taxon>Magnoliopsida</taxon>
        <taxon>eudicotyledons</taxon>
        <taxon>Gunneridae</taxon>
        <taxon>Pentapetalae</taxon>
        <taxon>rosids</taxon>
        <taxon>fabids</taxon>
        <taxon>Fabales</taxon>
        <taxon>Fabaceae</taxon>
        <taxon>Papilionoideae</taxon>
        <taxon>50 kb inversion clade</taxon>
        <taxon>NPAAA clade</taxon>
        <taxon>indigoferoid/millettioid clade</taxon>
        <taxon>Phaseoleae</taxon>
        <taxon>Vigna</taxon>
    </lineage>
</organism>
<accession>A0AAQ3MNQ4</accession>